<keyword evidence="1" id="KW-0560">Oxidoreductase</keyword>
<feature type="domain" description="3-hydroxyacyl-CoA dehydrogenase C-terminal" evidence="2">
    <location>
        <begin position="194"/>
        <end position="291"/>
    </location>
</feature>
<dbReference type="PANTHER" id="PTHR48075">
    <property type="entry name" value="3-HYDROXYACYL-COA DEHYDROGENASE FAMILY PROTEIN"/>
    <property type="match status" value="1"/>
</dbReference>
<organism evidence="4 5">
    <name type="scientific">Cupriavidus basilensis</name>
    <dbReference type="NCBI Taxonomy" id="68895"/>
    <lineage>
        <taxon>Bacteria</taxon>
        <taxon>Pseudomonadati</taxon>
        <taxon>Pseudomonadota</taxon>
        <taxon>Betaproteobacteria</taxon>
        <taxon>Burkholderiales</taxon>
        <taxon>Burkholderiaceae</taxon>
        <taxon>Cupriavidus</taxon>
    </lineage>
</organism>
<feature type="domain" description="3-hydroxyacyl-CoA dehydrogenase C-terminal" evidence="2">
    <location>
        <begin position="423"/>
        <end position="503"/>
    </location>
</feature>
<evidence type="ECO:0000313" key="4">
    <source>
        <dbReference type="EMBL" id="QOT81805.1"/>
    </source>
</evidence>
<keyword evidence="4" id="KW-0614">Plasmid</keyword>
<evidence type="ECO:0000259" key="2">
    <source>
        <dbReference type="Pfam" id="PF00725"/>
    </source>
</evidence>
<proteinExistence type="predicted"/>
<dbReference type="Pfam" id="PF02737">
    <property type="entry name" value="3HCDH_N"/>
    <property type="match status" value="1"/>
</dbReference>
<dbReference type="NCBIfam" id="NF006124">
    <property type="entry name" value="PRK08268.1"/>
    <property type="match status" value="1"/>
</dbReference>
<dbReference type="Pfam" id="PF00725">
    <property type="entry name" value="3HCDH"/>
    <property type="match status" value="2"/>
</dbReference>
<reference evidence="4 5" key="1">
    <citation type="submission" date="2020-10" db="EMBL/GenBank/DDBJ databases">
        <title>Complete genome sequence of Cupriavidus basilensis CCUG 49340T.</title>
        <authorList>
            <person name="Salva-Serra F."/>
            <person name="Donoso R.A."/>
            <person name="Cho K.H."/>
            <person name="Yoo J.A."/>
            <person name="Lee K."/>
            <person name="Yoon S.-H."/>
            <person name="Perez-Pantoja D."/>
            <person name="Moore E.R.B."/>
        </authorList>
    </citation>
    <scope>NUCLEOTIDE SEQUENCE [LARGE SCALE GENOMIC DNA]</scope>
    <source>
        <strain evidence="5">CCUG 49340</strain>
        <plasmid evidence="4 5">pRK1-1</plasmid>
    </source>
</reference>
<dbReference type="FunFam" id="3.40.50.720:FF:000009">
    <property type="entry name" value="Fatty oxidation complex, alpha subunit"/>
    <property type="match status" value="1"/>
</dbReference>
<dbReference type="InterPro" id="IPR036291">
    <property type="entry name" value="NAD(P)-bd_dom_sf"/>
</dbReference>
<protein>
    <submittedName>
        <fullName evidence="4">3-hydroxyacyl-CoA dehydrogenase</fullName>
    </submittedName>
</protein>
<dbReference type="GeneID" id="98406408"/>
<evidence type="ECO:0000259" key="3">
    <source>
        <dbReference type="Pfam" id="PF02737"/>
    </source>
</evidence>
<dbReference type="Gene3D" id="1.10.1040.10">
    <property type="entry name" value="N-(1-d-carboxylethyl)-l-norvaline Dehydrogenase, domain 2"/>
    <property type="match status" value="2"/>
</dbReference>
<dbReference type="InterPro" id="IPR006108">
    <property type="entry name" value="3HC_DH_C"/>
</dbReference>
<dbReference type="Proteomes" id="UP000397656">
    <property type="component" value="Plasmid pRK1-1"/>
</dbReference>
<dbReference type="PANTHER" id="PTHR48075:SF5">
    <property type="entry name" value="3-HYDROXYBUTYRYL-COA DEHYDROGENASE"/>
    <property type="match status" value="1"/>
</dbReference>
<evidence type="ECO:0000256" key="1">
    <source>
        <dbReference type="ARBA" id="ARBA00023002"/>
    </source>
</evidence>
<feature type="domain" description="3-hydroxyacyl-CoA dehydrogenase NAD binding" evidence="3">
    <location>
        <begin position="14"/>
        <end position="191"/>
    </location>
</feature>
<name>A0A643G1J4_9BURK</name>
<dbReference type="Gene3D" id="3.40.50.720">
    <property type="entry name" value="NAD(P)-binding Rossmann-like Domain"/>
    <property type="match status" value="1"/>
</dbReference>
<gene>
    <name evidence="4" type="ORF">F7R26_036155</name>
</gene>
<evidence type="ECO:0000313" key="5">
    <source>
        <dbReference type="Proteomes" id="UP000397656"/>
    </source>
</evidence>
<dbReference type="SUPFAM" id="SSF51735">
    <property type="entry name" value="NAD(P)-binding Rossmann-fold domains"/>
    <property type="match status" value="1"/>
</dbReference>
<accession>A0A643G1J4</accession>
<dbReference type="GO" id="GO:0006635">
    <property type="term" value="P:fatty acid beta-oxidation"/>
    <property type="evidence" value="ECO:0007669"/>
    <property type="project" value="TreeGrafter"/>
</dbReference>
<dbReference type="GO" id="GO:0008691">
    <property type="term" value="F:3-hydroxybutyryl-CoA dehydrogenase activity"/>
    <property type="evidence" value="ECO:0007669"/>
    <property type="project" value="TreeGrafter"/>
</dbReference>
<dbReference type="SUPFAM" id="SSF48179">
    <property type="entry name" value="6-phosphogluconate dehydrogenase C-terminal domain-like"/>
    <property type="match status" value="2"/>
</dbReference>
<dbReference type="GO" id="GO:0070403">
    <property type="term" value="F:NAD+ binding"/>
    <property type="evidence" value="ECO:0007669"/>
    <property type="project" value="InterPro"/>
</dbReference>
<dbReference type="InterPro" id="IPR013328">
    <property type="entry name" value="6PGD_dom2"/>
</dbReference>
<geneLocation type="plasmid" evidence="4 5">
    <name>pRK1-1</name>
</geneLocation>
<sequence length="514" mass="54050">MNTTSPSITAIQTLGIVGTGAMGRGIAQIAAQAGLTVNLYDANPQAVEAARKYLQDTLGKLAEKGKISAADAQATLGRVKPCGALEDLAGCDMVVEAIVEKLEVKRDLVAKLEAVLRPDVVIASNTSSLSITAIAVGAKEPGRVVGYHFFNPVPLMKVVEVIDGLSGNPAVGDALMALSRRMGHTPVRCKDMPGFIVNHAGRGMNIEGIKVAQEGVAEFADIDNIMREQAGFRMGPFELMDLTGLDVSHPVMESIYNQFYQEPRYRPSPITAIRSVGGLVGRKAGAGFYRYVDGQKQVPATAAAAVPSARPASVWVSRASERGHAMVTKLLGALGITPESGDQPSAEALIVVTPLGLDATTTALQQGLDASRTVAIDTLLPFEATKRRTLMTTPATGAAARDAAHGLFASDGVPVTVIRDSAGFVAQRVLCCIINIASDIAQQRIASPADIDLAVNLGLGYPKGPLALGDAVGPQLVLETLRNMEALTGDMRYRPSPWLWRRAGLGLSLLTDEA</sequence>
<dbReference type="RefSeq" id="WP_058697533.1">
    <property type="nucleotide sequence ID" value="NZ_CP062805.1"/>
</dbReference>
<dbReference type="AlphaFoldDB" id="A0A643G1J4"/>
<dbReference type="InterPro" id="IPR006176">
    <property type="entry name" value="3-OHacyl-CoA_DH_NAD-bd"/>
</dbReference>
<dbReference type="EMBL" id="CP062805">
    <property type="protein sequence ID" value="QOT81805.1"/>
    <property type="molecule type" value="Genomic_DNA"/>
</dbReference>
<dbReference type="InterPro" id="IPR008927">
    <property type="entry name" value="6-PGluconate_DH-like_C_sf"/>
</dbReference>